<dbReference type="Proteomes" id="UP000030754">
    <property type="component" value="Unassembled WGS sequence"/>
</dbReference>
<sequence>MLMKTGILWREPKTMQGHSCPCCSRKLQAEHSGDEGFSAADDHSFAVPPVASSALWEVDEIVFEPLKGQLGEAAPALCMEAVAEDDSAAVRRTAGSISGESRVVAYCMLGDSCIAALHKSGRLCIIRRKEQVSNERSRLLCGSTQLSTLHCQRHAHHVHPSWVFS</sequence>
<reference evidence="1" key="2">
    <citation type="submission" date="2013-10" db="EMBL/GenBank/DDBJ databases">
        <authorList>
            <person name="Aslett M."/>
        </authorList>
    </citation>
    <scope>NUCLEOTIDE SEQUENCE [LARGE SCALE GENOMIC DNA]</scope>
    <source>
        <strain evidence="1">Houghton</strain>
    </source>
</reference>
<proteinExistence type="predicted"/>
<keyword evidence="2" id="KW-1185">Reference proteome</keyword>
<dbReference type="EMBL" id="HG725537">
    <property type="protein sequence ID" value="CDJ68387.1"/>
    <property type="molecule type" value="Genomic_DNA"/>
</dbReference>
<dbReference type="RefSeq" id="XP_013436854.1">
    <property type="nucleotide sequence ID" value="XM_013581400.1"/>
</dbReference>
<dbReference type="GeneID" id="25475399"/>
<gene>
    <name evidence="1" type="ORF">ENH_00052520</name>
</gene>
<organism evidence="1 2">
    <name type="scientific">Eimeria necatrix</name>
    <dbReference type="NCBI Taxonomy" id="51315"/>
    <lineage>
        <taxon>Eukaryota</taxon>
        <taxon>Sar</taxon>
        <taxon>Alveolata</taxon>
        <taxon>Apicomplexa</taxon>
        <taxon>Conoidasida</taxon>
        <taxon>Coccidia</taxon>
        <taxon>Eucoccidiorida</taxon>
        <taxon>Eimeriorina</taxon>
        <taxon>Eimeriidae</taxon>
        <taxon>Eimeria</taxon>
    </lineage>
</organism>
<dbReference type="OrthoDB" id="10286353at2759"/>
<name>U6MVU0_9EIME</name>
<reference evidence="1" key="1">
    <citation type="submission" date="2013-10" db="EMBL/GenBank/DDBJ databases">
        <title>Genomic analysis of the causative agents of coccidiosis in chickens.</title>
        <authorList>
            <person name="Reid A.J."/>
            <person name="Blake D."/>
            <person name="Billington K."/>
            <person name="Browne H."/>
            <person name="Dunn M."/>
            <person name="Hung S."/>
            <person name="Kawahara F."/>
            <person name="Miranda-Saavedra D."/>
            <person name="Mourier T."/>
            <person name="Nagra H."/>
            <person name="Otto T.D."/>
            <person name="Rawlings N."/>
            <person name="Sanchez A."/>
            <person name="Sanders M."/>
            <person name="Subramaniam C."/>
            <person name="Tay Y."/>
            <person name="Dear P."/>
            <person name="Doerig C."/>
            <person name="Gruber A."/>
            <person name="Parkinson J."/>
            <person name="Shirley M."/>
            <person name="Wan K.L."/>
            <person name="Berriman M."/>
            <person name="Tomley F."/>
            <person name="Pain A."/>
        </authorList>
    </citation>
    <scope>NUCLEOTIDE SEQUENCE [LARGE SCALE GENOMIC DNA]</scope>
    <source>
        <strain evidence="1">Houghton</strain>
    </source>
</reference>
<dbReference type="VEuPathDB" id="ToxoDB:ENH_00052520"/>
<evidence type="ECO:0000313" key="2">
    <source>
        <dbReference type="Proteomes" id="UP000030754"/>
    </source>
</evidence>
<accession>U6MVU0</accession>
<protein>
    <submittedName>
        <fullName evidence="1">Uncharacterized protein</fullName>
    </submittedName>
</protein>
<evidence type="ECO:0000313" key="1">
    <source>
        <dbReference type="EMBL" id="CDJ68387.1"/>
    </source>
</evidence>
<dbReference type="AlphaFoldDB" id="U6MVU0"/>